<feature type="chain" id="PRO_5019341511" description="TonB-dependent receptor" evidence="1">
    <location>
        <begin position="23"/>
        <end position="882"/>
    </location>
</feature>
<dbReference type="SUPFAM" id="SSF49464">
    <property type="entry name" value="Carboxypeptidase regulatory domain-like"/>
    <property type="match status" value="1"/>
</dbReference>
<evidence type="ECO:0000313" key="2">
    <source>
        <dbReference type="EMBL" id="RGX80417.1"/>
    </source>
</evidence>
<dbReference type="InterPro" id="IPR008969">
    <property type="entry name" value="CarboxyPept-like_regulatory"/>
</dbReference>
<dbReference type="EMBL" id="QSCF01000004">
    <property type="protein sequence ID" value="RGX80417.1"/>
    <property type="molecule type" value="Genomic_DNA"/>
</dbReference>
<sequence length="882" mass="101445">MNNIKRHIILVSFILLSHLCYAQTTIKGQVTDEKGSYIPDISIVITTTTVSPTETLGYAFTDENGYYNIQFRSEEKQIKVRLSGFNIQKIETTLPNRSTTFDQTVKEEAINLREVSVKAEKIWQQGDTLNYNVNSFMSDNDASIGEVLKKMPGISVNPSGTIEYKGKAISKFYIEGMDLLKGRYGIATNNIPPSSISTVQILENHQEVKALKNLEFPDVAAINLKLKDSAKGIFNLIAQLGLGTDKNMLWENELIGTYFTRKRQHFITYKNNNNGTDLAKELTSHADDSPLAINQFIQMEIPSPPGIELSKYYFNNTNATSVNNIWKLSGGNEINVNIVYMNDHEKRNSYEQTIYMMPDGSPNAIEEEMASASTINKLEGNISYNRNKENNYLANDVSFSSEWERGIGNIFNEQDINQSLKMKTFQASNALHWIRKKDEYKGIELESHTHFRIKPQKLYVRPCSFDDLFSGEDITGVQQKVTNTDFTSRNSISLLTAWMIGNIRISPAGIFNLRYSGLRSKLSPIQTLEDTYNRKLQNNAHFYEIESGISANIDYKIKRVEITLFLPVKFNYNHLKQKKQDFIMNKSEVVAEPFSSIRYRINSHWETSASYNLNYGRPNMQNLYGGYILTNYRNLNSYEANIDKSVYQNTNLKINYKNVANMLFTGISVAHSQYKPRILHGYNMDGVLSRMITHKTNKSGNIWYTGFRVSKGFSWKNLNLELESAWNKNESPQLRQEEVVCYLSQTAFVTGKANMTPFKWLSFDYQGTWQWNQSWIKNGGNFPISRTLTNKATTKATIVSGLFFSGTLDNYYNNQIEGNKSFTLVDMNLSYKWKNTVFTLMWNNIFDIKKYTYSYTSSMNKYYSEYRIRPTSIMLKIKFKIL</sequence>
<reference evidence="2 3" key="1">
    <citation type="submission" date="2018-08" db="EMBL/GenBank/DDBJ databases">
        <title>A genome reference for cultivated species of the human gut microbiota.</title>
        <authorList>
            <person name="Zou Y."/>
            <person name="Xue W."/>
            <person name="Luo G."/>
        </authorList>
    </citation>
    <scope>NUCLEOTIDE SEQUENCE [LARGE SCALE GENOMIC DNA]</scope>
    <source>
        <strain evidence="2 3">OF03-9BH</strain>
    </source>
</reference>
<proteinExistence type="predicted"/>
<organism evidence="2 3">
    <name type="scientific">Bacteroides stercorirosoris</name>
    <dbReference type="NCBI Taxonomy" id="871324"/>
    <lineage>
        <taxon>Bacteria</taxon>
        <taxon>Pseudomonadati</taxon>
        <taxon>Bacteroidota</taxon>
        <taxon>Bacteroidia</taxon>
        <taxon>Bacteroidales</taxon>
        <taxon>Bacteroidaceae</taxon>
        <taxon>Bacteroides</taxon>
    </lineage>
</organism>
<gene>
    <name evidence="2" type="ORF">DXA68_04105</name>
</gene>
<dbReference type="Pfam" id="PF13715">
    <property type="entry name" value="CarbopepD_reg_2"/>
    <property type="match status" value="1"/>
</dbReference>
<keyword evidence="1" id="KW-0732">Signal</keyword>
<evidence type="ECO:0000256" key="1">
    <source>
        <dbReference type="SAM" id="SignalP"/>
    </source>
</evidence>
<evidence type="ECO:0000313" key="3">
    <source>
        <dbReference type="Proteomes" id="UP000286075"/>
    </source>
</evidence>
<feature type="signal peptide" evidence="1">
    <location>
        <begin position="1"/>
        <end position="22"/>
    </location>
</feature>
<accession>A0A413HAC7</accession>
<comment type="caution">
    <text evidence="2">The sequence shown here is derived from an EMBL/GenBank/DDBJ whole genome shotgun (WGS) entry which is preliminary data.</text>
</comment>
<name>A0A413HAC7_9BACE</name>
<protein>
    <recommendedName>
        <fullName evidence="4">TonB-dependent receptor</fullName>
    </recommendedName>
</protein>
<evidence type="ECO:0008006" key="4">
    <source>
        <dbReference type="Google" id="ProtNLM"/>
    </source>
</evidence>
<dbReference type="SUPFAM" id="SSF56935">
    <property type="entry name" value="Porins"/>
    <property type="match status" value="1"/>
</dbReference>
<dbReference type="Proteomes" id="UP000286075">
    <property type="component" value="Unassembled WGS sequence"/>
</dbReference>
<dbReference type="AlphaFoldDB" id="A0A413HAC7"/>
<dbReference type="OrthoDB" id="603275at2"/>
<dbReference type="Gene3D" id="2.60.40.1120">
    <property type="entry name" value="Carboxypeptidase-like, regulatory domain"/>
    <property type="match status" value="1"/>
</dbReference>
<dbReference type="RefSeq" id="WP_117986698.1">
    <property type="nucleotide sequence ID" value="NZ_CABMFG010000004.1"/>
</dbReference>